<gene>
    <name evidence="3" type="ORF">R5R35_014031</name>
</gene>
<protein>
    <recommendedName>
        <fullName evidence="5">Negative elongation factor B</fullName>
    </recommendedName>
</protein>
<name>A0AAN9WFB7_9ORTH</name>
<evidence type="ECO:0000313" key="3">
    <source>
        <dbReference type="EMBL" id="KAK7871764.1"/>
    </source>
</evidence>
<evidence type="ECO:0000256" key="2">
    <source>
        <dbReference type="SAM" id="MobiDB-lite"/>
    </source>
</evidence>
<dbReference type="GO" id="GO:0034244">
    <property type="term" value="P:negative regulation of transcription elongation by RNA polymerase II"/>
    <property type="evidence" value="ECO:0007669"/>
    <property type="project" value="TreeGrafter"/>
</dbReference>
<sequence>MFGTGLEDVGVPGQNYLREALTSCTDPLKAIEEFQLENGILLPSLRPMLPLLDLHGVRRLDFHTSILEELRDRLVEHINEIGKKEGKERDKKLKELLTKSFPLVRVKALRPVVMCILRNTQLIDDKYLKILVRDRELYNDTDTEVKRQIWKDNQSLFGDEVSPLLSQYIREKENILFDHLNMHNLFFSPSPKVRRQGEVVQKLAHMIGTSVKLYDMVLQFLRTLFLRTRNIHYCTLRAELLMALHDLEVQEIISVDPCHKFTWCLDACIREKNVDIKRSRELQGFLDSIKRGQEQVLGDLSMTLCDPYAINFLATSATKILQHLINNDGLPRDNTILILLLRMLALGLSAWVMIDSQEFKEPKLDSQIVTKFLPALMSLMVDDHVRALNSKLPPDERESAITIIEHSGPPPDACQAYVQESSVASILAMYYTLHTAKYKDRVGLMRVLGTLANCKNDRAFEDPFLHSLVSLLIYLADEFAAEDFCTVIFDEFFFAGVSRDNVPKHLLKLLCYIHPKLPENRLQTLMKALQPTSQHNESVHQLYESLQEKIGSQQEPPLHLPANLDNFDSPLMNVPTPAPL</sequence>
<keyword evidence="4" id="KW-1185">Reference proteome</keyword>
<evidence type="ECO:0000256" key="1">
    <source>
        <dbReference type="SAM" id="Coils"/>
    </source>
</evidence>
<dbReference type="EMBL" id="JAZDUA010000034">
    <property type="protein sequence ID" value="KAK7871764.1"/>
    <property type="molecule type" value="Genomic_DNA"/>
</dbReference>
<reference evidence="3 4" key="1">
    <citation type="submission" date="2024-03" db="EMBL/GenBank/DDBJ databases">
        <title>The genome assembly and annotation of the cricket Gryllus longicercus Weissman &amp; Gray.</title>
        <authorList>
            <person name="Szrajer S."/>
            <person name="Gray D."/>
            <person name="Ylla G."/>
        </authorList>
    </citation>
    <scope>NUCLEOTIDE SEQUENCE [LARGE SCALE GENOMIC DNA]</scope>
    <source>
        <strain evidence="3">DAG 2021-001</strain>
        <tissue evidence="3">Whole body minus gut</tissue>
    </source>
</reference>
<dbReference type="AlphaFoldDB" id="A0AAN9WFB7"/>
<feature type="coiled-coil region" evidence="1">
    <location>
        <begin position="60"/>
        <end position="87"/>
    </location>
</feature>
<evidence type="ECO:0008006" key="5">
    <source>
        <dbReference type="Google" id="ProtNLM"/>
    </source>
</evidence>
<dbReference type="GO" id="GO:0032021">
    <property type="term" value="C:NELF complex"/>
    <property type="evidence" value="ECO:0007669"/>
    <property type="project" value="TreeGrafter"/>
</dbReference>
<accession>A0AAN9WFB7</accession>
<organism evidence="3 4">
    <name type="scientific">Gryllus longicercus</name>
    <dbReference type="NCBI Taxonomy" id="2509291"/>
    <lineage>
        <taxon>Eukaryota</taxon>
        <taxon>Metazoa</taxon>
        <taxon>Ecdysozoa</taxon>
        <taxon>Arthropoda</taxon>
        <taxon>Hexapoda</taxon>
        <taxon>Insecta</taxon>
        <taxon>Pterygota</taxon>
        <taxon>Neoptera</taxon>
        <taxon>Polyneoptera</taxon>
        <taxon>Orthoptera</taxon>
        <taxon>Ensifera</taxon>
        <taxon>Gryllidea</taxon>
        <taxon>Grylloidea</taxon>
        <taxon>Gryllidae</taxon>
        <taxon>Gryllinae</taxon>
        <taxon>Gryllus</taxon>
    </lineage>
</organism>
<comment type="caution">
    <text evidence="3">The sequence shown here is derived from an EMBL/GenBank/DDBJ whole genome shotgun (WGS) entry which is preliminary data.</text>
</comment>
<proteinExistence type="predicted"/>
<dbReference type="InterPro" id="IPR010405">
    <property type="entry name" value="COBRA1"/>
</dbReference>
<feature type="region of interest" description="Disordered" evidence="2">
    <location>
        <begin position="555"/>
        <end position="580"/>
    </location>
</feature>
<keyword evidence="1" id="KW-0175">Coiled coil</keyword>
<dbReference type="PANTHER" id="PTHR13503">
    <property type="entry name" value="NEGATIVE ELONGATION FACTOR COMPLEX MEMBER B"/>
    <property type="match status" value="1"/>
</dbReference>
<dbReference type="Pfam" id="PF06209">
    <property type="entry name" value="COBRA1"/>
    <property type="match status" value="1"/>
</dbReference>
<evidence type="ECO:0000313" key="4">
    <source>
        <dbReference type="Proteomes" id="UP001378592"/>
    </source>
</evidence>
<dbReference type="Proteomes" id="UP001378592">
    <property type="component" value="Unassembled WGS sequence"/>
</dbReference>
<dbReference type="PANTHER" id="PTHR13503:SF3">
    <property type="entry name" value="NEGATIVE ELONGATION FACTOR B"/>
    <property type="match status" value="1"/>
</dbReference>